<keyword evidence="1" id="KW-1133">Transmembrane helix</keyword>
<feature type="transmembrane region" description="Helical" evidence="1">
    <location>
        <begin position="20"/>
        <end position="42"/>
    </location>
</feature>
<dbReference type="EMBL" id="KU873121">
    <property type="protein sequence ID" value="AQT38533.1"/>
    <property type="molecule type" value="Genomic_DNA"/>
</dbReference>
<keyword evidence="1" id="KW-0812">Transmembrane</keyword>
<protein>
    <submittedName>
        <fullName evidence="2">NADH dehydrogenase subunit 6</fullName>
    </submittedName>
</protein>
<feature type="transmembrane region" description="Helical" evidence="1">
    <location>
        <begin position="134"/>
        <end position="156"/>
    </location>
</feature>
<geneLocation type="mitochondrion" evidence="2"/>
<feature type="transmembrane region" description="Helical" evidence="1">
    <location>
        <begin position="49"/>
        <end position="69"/>
    </location>
</feature>
<dbReference type="AlphaFoldDB" id="A0A1X9JUU4"/>
<evidence type="ECO:0000313" key="2">
    <source>
        <dbReference type="EMBL" id="AQT38533.1"/>
    </source>
</evidence>
<name>A0A1X9JUU4_9BIVA</name>
<keyword evidence="2" id="KW-0496">Mitochondrion</keyword>
<proteinExistence type="predicted"/>
<keyword evidence="1" id="KW-0472">Membrane</keyword>
<feature type="transmembrane region" description="Helical" evidence="1">
    <location>
        <begin position="75"/>
        <end position="96"/>
    </location>
</feature>
<organism evidence="2">
    <name type="scientific">Echyridella menziesii</name>
    <dbReference type="NCBI Taxonomy" id="981778"/>
    <lineage>
        <taxon>Eukaryota</taxon>
        <taxon>Metazoa</taxon>
        <taxon>Spiralia</taxon>
        <taxon>Lophotrochozoa</taxon>
        <taxon>Mollusca</taxon>
        <taxon>Bivalvia</taxon>
        <taxon>Autobranchia</taxon>
        <taxon>Heteroconchia</taxon>
        <taxon>Palaeoheterodonta</taxon>
        <taxon>Unionida</taxon>
        <taxon>Unionoidea</taxon>
        <taxon>Hyriidae</taxon>
        <taxon>Echyridella</taxon>
    </lineage>
</organism>
<reference evidence="2" key="1">
    <citation type="journal article" date="2017" name="Sci. Rep.">
        <title>Evolution of sex-dependent mtDNA transmission in freshwater mussels (Bivalvia: Unionida).</title>
        <authorList>
            <person name="Guerra D."/>
            <person name="Plazzi F."/>
            <person name="Stewart D.T."/>
            <person name="Bogan A.E."/>
            <person name="Hoeh W.R."/>
            <person name="Breton S."/>
        </authorList>
    </citation>
    <scope>NUCLEOTIDE SEQUENCE</scope>
    <source>
        <strain evidence="2">SB11</strain>
        <tissue evidence="2">Gonad</tissue>
    </source>
</reference>
<evidence type="ECO:0000256" key="1">
    <source>
        <dbReference type="SAM" id="Phobius"/>
    </source>
</evidence>
<gene>
    <name evidence="2" type="primary">nad6</name>
</gene>
<accession>A0A1X9JUU4</accession>
<sequence>MITLTMLTFMWIYSMVNLTMPMHPLPMGLMILSLAFTTCLLLSSTSPWYAYMLFFIFIGGMLVMFTYIASLSPNITLLVNTQPTILLLTMIILIILTTKMQPQIMRTTTELKSETSSTTQFISLLYYDNTSMMLLLLAAILLIMMVLVVKLCSTMAGTLRPYHPNQQ</sequence>